<organism evidence="2 3">
    <name type="scientific">Mycobacterium phage Estes</name>
    <dbReference type="NCBI Taxonomy" id="2759459"/>
    <lineage>
        <taxon>Viruses</taxon>
        <taxon>Duplodnaviria</taxon>
        <taxon>Heunggongvirae</taxon>
        <taxon>Uroviricota</taxon>
        <taxon>Caudoviricetes</taxon>
        <taxon>Vilmaviridae</taxon>
        <taxon>Mclasvirinae</taxon>
        <taxon>Reyvirus</taxon>
        <taxon>Reyvirus estes</taxon>
    </lineage>
</organism>
<feature type="region of interest" description="Disordered" evidence="1">
    <location>
        <begin position="26"/>
        <end position="45"/>
    </location>
</feature>
<keyword evidence="3" id="KW-1185">Reference proteome</keyword>
<dbReference type="GeneID" id="63210440"/>
<dbReference type="RefSeq" id="YP_010013802.1">
    <property type="nucleotide sequence ID" value="NC_053514.1"/>
</dbReference>
<evidence type="ECO:0000256" key="1">
    <source>
        <dbReference type="SAM" id="MobiDB-lite"/>
    </source>
</evidence>
<reference evidence="2 3" key="1">
    <citation type="submission" date="2020-06" db="EMBL/GenBank/DDBJ databases">
        <authorList>
            <person name="Allen T."/>
            <person name="Groscost A."/>
            <person name="Boice M."/>
            <person name="Bramwell-Butcher J."/>
            <person name="Davis-Nicholson M."/>
            <person name="Dedinsky M."/>
            <person name="DeKlotz J."/>
            <person name="Gardner J."/>
            <person name="Grosser P."/>
            <person name="Husler K."/>
            <person name="Lau J.R."/>
            <person name="Monlux M."/>
            <person name="Schlesinger M.K."/>
            <person name="Scholes A."/>
            <person name="Waughman L."/>
            <person name="Poxleitner M.K."/>
            <person name="Anders K.R."/>
            <person name="Garlena R.A."/>
            <person name="Russell D.A."/>
            <person name="Pope W.H."/>
            <person name="Jacobs-Sera D."/>
            <person name="Hatfull G.F."/>
        </authorList>
    </citation>
    <scope>NUCLEOTIDE SEQUENCE [LARGE SCALE GENOMIC DNA]</scope>
</reference>
<proteinExistence type="predicted"/>
<evidence type="ECO:0000313" key="3">
    <source>
        <dbReference type="Proteomes" id="UP000516127"/>
    </source>
</evidence>
<dbReference type="EMBL" id="MT657341">
    <property type="protein sequence ID" value="QNL30756.1"/>
    <property type="molecule type" value="Genomic_DNA"/>
</dbReference>
<accession>A0A7G9A2B7</accession>
<feature type="compositionally biased region" description="Basic and acidic residues" evidence="1">
    <location>
        <begin position="33"/>
        <end position="45"/>
    </location>
</feature>
<evidence type="ECO:0000313" key="2">
    <source>
        <dbReference type="EMBL" id="QNL30756.1"/>
    </source>
</evidence>
<dbReference type="KEGG" id="vg:63210440"/>
<sequence>MSMAEYYAHKDAERADGSVDFNEVPLRYGGYKDTGHPEDVEWRNR</sequence>
<protein>
    <submittedName>
        <fullName evidence="2">Uncharacterized protein</fullName>
    </submittedName>
</protein>
<gene>
    <name evidence="2" type="primary">47</name>
    <name evidence="2" type="ORF">SEA_ESTES_47</name>
</gene>
<name>A0A7G9A2B7_9CAUD</name>
<dbReference type="Proteomes" id="UP000516127">
    <property type="component" value="Genome"/>
</dbReference>